<comment type="caution">
    <text evidence="7">The sequence shown here is derived from an EMBL/GenBank/DDBJ whole genome shotgun (WGS) entry which is preliminary data.</text>
</comment>
<comment type="subcellular location">
    <subcellularLocation>
        <location evidence="6">Cytoplasm</location>
    </subcellularLocation>
</comment>
<dbReference type="STRING" id="1798652.A3A43_02090"/>
<dbReference type="GO" id="GO:0005737">
    <property type="term" value="C:cytoplasm"/>
    <property type="evidence" value="ECO:0007669"/>
    <property type="project" value="UniProtKB-SubCell"/>
</dbReference>
<dbReference type="EMBL" id="MHLC01000017">
    <property type="protein sequence ID" value="OGZ01250.1"/>
    <property type="molecule type" value="Genomic_DNA"/>
</dbReference>
<keyword evidence="1 5" id="KW-0808">Transferase</keyword>
<evidence type="ECO:0000313" key="7">
    <source>
        <dbReference type="EMBL" id="OGZ01250.1"/>
    </source>
</evidence>
<dbReference type="InterPro" id="IPR027417">
    <property type="entry name" value="P-loop_NTPase"/>
</dbReference>
<dbReference type="SUPFAM" id="SSF52540">
    <property type="entry name" value="P-loop containing nucleoside triphosphate hydrolases"/>
    <property type="match status" value="1"/>
</dbReference>
<dbReference type="Proteomes" id="UP000178495">
    <property type="component" value="Unassembled WGS sequence"/>
</dbReference>
<comment type="similarity">
    <text evidence="5">Belongs to the adenylate kinase family.</text>
</comment>
<comment type="catalytic activity">
    <reaction evidence="6">
        <text>AMP + ATP = 2 ADP</text>
        <dbReference type="Rhea" id="RHEA:12973"/>
        <dbReference type="ChEBI" id="CHEBI:30616"/>
        <dbReference type="ChEBI" id="CHEBI:456215"/>
        <dbReference type="ChEBI" id="CHEBI:456216"/>
        <dbReference type="EC" id="2.7.4.3"/>
    </reaction>
</comment>
<dbReference type="Gene3D" id="3.40.50.300">
    <property type="entry name" value="P-loop containing nucleotide triphosphate hydrolases"/>
    <property type="match status" value="1"/>
</dbReference>
<dbReference type="InterPro" id="IPR000850">
    <property type="entry name" value="Adenylat/UMP-CMP_kin"/>
</dbReference>
<keyword evidence="2" id="KW-0545">Nucleotide biosynthesis</keyword>
<gene>
    <name evidence="7" type="ORF">A3A43_02090</name>
</gene>
<dbReference type="EC" id="2.7.4.3" evidence="6"/>
<dbReference type="GO" id="GO:0005524">
    <property type="term" value="F:ATP binding"/>
    <property type="evidence" value="ECO:0007669"/>
    <property type="project" value="UniProtKB-KW"/>
</dbReference>
<evidence type="ECO:0000256" key="4">
    <source>
        <dbReference type="ARBA" id="ARBA00022777"/>
    </source>
</evidence>
<keyword evidence="4 5" id="KW-0418">Kinase</keyword>
<dbReference type="CDD" id="cd01428">
    <property type="entry name" value="ADK"/>
    <property type="match status" value="1"/>
</dbReference>
<evidence type="ECO:0000256" key="2">
    <source>
        <dbReference type="ARBA" id="ARBA00022727"/>
    </source>
</evidence>
<evidence type="ECO:0000256" key="1">
    <source>
        <dbReference type="ARBA" id="ARBA00022679"/>
    </source>
</evidence>
<protein>
    <recommendedName>
        <fullName evidence="6">Adenylate kinase</fullName>
        <ecNumber evidence="6">2.7.4.3</ecNumber>
    </recommendedName>
</protein>
<dbReference type="PRINTS" id="PR00094">
    <property type="entry name" value="ADENYLTKNASE"/>
</dbReference>
<dbReference type="GO" id="GO:0004017">
    <property type="term" value="F:AMP kinase activity"/>
    <property type="evidence" value="ECO:0007669"/>
    <property type="project" value="UniProtKB-EC"/>
</dbReference>
<evidence type="ECO:0000313" key="8">
    <source>
        <dbReference type="Proteomes" id="UP000178495"/>
    </source>
</evidence>
<dbReference type="PANTHER" id="PTHR23359">
    <property type="entry name" value="NUCLEOTIDE KINASE"/>
    <property type="match status" value="1"/>
</dbReference>
<proteinExistence type="inferred from homology"/>
<comment type="subunit">
    <text evidence="6">Monomer.</text>
</comment>
<evidence type="ECO:0000256" key="5">
    <source>
        <dbReference type="RuleBase" id="RU003330"/>
    </source>
</evidence>
<evidence type="ECO:0000256" key="6">
    <source>
        <dbReference type="RuleBase" id="RU003331"/>
    </source>
</evidence>
<dbReference type="Pfam" id="PF00406">
    <property type="entry name" value="ADK"/>
    <property type="match status" value="1"/>
</dbReference>
<name>A0A1G2CKJ2_9BACT</name>
<accession>A0A1G2CKJ2</accession>
<reference evidence="7 8" key="1">
    <citation type="journal article" date="2016" name="Nat. Commun.">
        <title>Thousands of microbial genomes shed light on interconnected biogeochemical processes in an aquifer system.</title>
        <authorList>
            <person name="Anantharaman K."/>
            <person name="Brown C.T."/>
            <person name="Hug L.A."/>
            <person name="Sharon I."/>
            <person name="Castelle C.J."/>
            <person name="Probst A.J."/>
            <person name="Thomas B.C."/>
            <person name="Singh A."/>
            <person name="Wilkins M.J."/>
            <person name="Karaoz U."/>
            <person name="Brodie E.L."/>
            <person name="Williams K.H."/>
            <person name="Hubbard S.S."/>
            <person name="Banfield J.F."/>
        </authorList>
    </citation>
    <scope>NUCLEOTIDE SEQUENCE [LARGE SCALE GENOMIC DNA]</scope>
</reference>
<keyword evidence="6" id="KW-0067">ATP-binding</keyword>
<dbReference type="AlphaFoldDB" id="A0A1G2CKJ2"/>
<evidence type="ECO:0000256" key="3">
    <source>
        <dbReference type="ARBA" id="ARBA00022741"/>
    </source>
</evidence>
<organism evidence="7 8">
    <name type="scientific">Candidatus Liptonbacteria bacterium RIFCSPLOWO2_01_FULL_56_20</name>
    <dbReference type="NCBI Taxonomy" id="1798652"/>
    <lineage>
        <taxon>Bacteria</taxon>
        <taxon>Candidatus Liptoniibacteriota</taxon>
    </lineage>
</organism>
<keyword evidence="3 6" id="KW-0547">Nucleotide-binding</keyword>
<sequence length="226" mass="25820">MHKIAVILYGPPGSGKGTQANLLAGKLHLIHFDTGKFFESVLYDPRRQREALIRRERRFFETGKLLTPSFVLREATKRARAIAKAGWGIAFSGSPRTVFEAKGLVPVLAKLYGRKNIFFFVLKVPPAASLRRNSSRLICRVCGAPLLTAFYPSKNPKYCPICGGPFYRRLLDNPETIRVRLKEYESRTEPIFAMVRKWGYRVNEVDGRPAPYKVFRKIYGKLKNVR</sequence>